<evidence type="ECO:0000313" key="3">
    <source>
        <dbReference type="Proteomes" id="UP000199013"/>
    </source>
</evidence>
<dbReference type="EMBL" id="FLUV01000535">
    <property type="protein sequence ID" value="SBW19362.1"/>
    <property type="molecule type" value="Genomic_DNA"/>
</dbReference>
<feature type="domain" description="DUF397" evidence="1">
    <location>
        <begin position="20"/>
        <end position="73"/>
    </location>
</feature>
<evidence type="ECO:0000313" key="2">
    <source>
        <dbReference type="EMBL" id="SBW19362.1"/>
    </source>
</evidence>
<protein>
    <recommendedName>
        <fullName evidence="1">DUF397 domain-containing protein</fullName>
    </recommendedName>
</protein>
<dbReference type="InterPro" id="IPR007278">
    <property type="entry name" value="DUF397"/>
</dbReference>
<name>A0A1C3NV71_9ACTN</name>
<evidence type="ECO:0000259" key="1">
    <source>
        <dbReference type="Pfam" id="PF04149"/>
    </source>
</evidence>
<reference evidence="3" key="1">
    <citation type="submission" date="2016-02" db="EMBL/GenBank/DDBJ databases">
        <authorList>
            <person name="Wibberg D."/>
        </authorList>
    </citation>
    <scope>NUCLEOTIDE SEQUENCE [LARGE SCALE GENOMIC DNA]</scope>
</reference>
<sequence>MADARNLKKPDVEELVVGELTWITSSYSNGAGGVCVEVTKLDDGVILRDSVQPDGPVLSFSREEWRAFTDGAKEGEFDI</sequence>
<accession>A0A1C3NV71</accession>
<dbReference type="Proteomes" id="UP000199013">
    <property type="component" value="Unassembled WGS sequence"/>
</dbReference>
<dbReference type="Pfam" id="PF04149">
    <property type="entry name" value="DUF397"/>
    <property type="match status" value="1"/>
</dbReference>
<gene>
    <name evidence="2" type="ORF">FDG2_1276</name>
</gene>
<proteinExistence type="predicted"/>
<organism evidence="2 3">
    <name type="scientific">Candidatus Protofrankia californiensis</name>
    <dbReference type="NCBI Taxonomy" id="1839754"/>
    <lineage>
        <taxon>Bacteria</taxon>
        <taxon>Bacillati</taxon>
        <taxon>Actinomycetota</taxon>
        <taxon>Actinomycetes</taxon>
        <taxon>Frankiales</taxon>
        <taxon>Frankiaceae</taxon>
        <taxon>Protofrankia</taxon>
    </lineage>
</organism>
<keyword evidence="3" id="KW-1185">Reference proteome</keyword>
<dbReference type="AlphaFoldDB" id="A0A1C3NV71"/>